<organism evidence="2">
    <name type="scientific">Salmonella enterica</name>
    <name type="common">Salmonella choleraesuis</name>
    <dbReference type="NCBI Taxonomy" id="28901"/>
    <lineage>
        <taxon>Bacteria</taxon>
        <taxon>Pseudomonadati</taxon>
        <taxon>Pseudomonadota</taxon>
        <taxon>Gammaproteobacteria</taxon>
        <taxon>Enterobacterales</taxon>
        <taxon>Enterobacteriaceae</taxon>
        <taxon>Salmonella</taxon>
    </lineage>
</organism>
<comment type="caution">
    <text evidence="2">The sequence shown here is derived from an EMBL/GenBank/DDBJ whole genome shotgun (WGS) entry which is preliminary data.</text>
</comment>
<feature type="non-terminal residue" evidence="2">
    <location>
        <position position="164"/>
    </location>
</feature>
<protein>
    <submittedName>
        <fullName evidence="2">Uncharacterized protein</fullName>
    </submittedName>
</protein>
<feature type="coiled-coil region" evidence="1">
    <location>
        <begin position="24"/>
        <end position="58"/>
    </location>
</feature>
<dbReference type="EMBL" id="AAIPPN010000003">
    <property type="protein sequence ID" value="ECG8066114.1"/>
    <property type="molecule type" value="Genomic_DNA"/>
</dbReference>
<accession>A0A5Y2ZWK2</accession>
<proteinExistence type="predicted"/>
<evidence type="ECO:0000313" key="2">
    <source>
        <dbReference type="EMBL" id="ECG8066114.1"/>
    </source>
</evidence>
<sequence>MSSVTMKGRINAIDKQISDAGEVISKRERSVRRAERNLEIAEDHLAELENQRDELIIASWGDTPNWQGIFGMSEDASSAMRAYREKWISTIPCMRLTSYGNIYTGQSVYGIGFTTKSETELEQTIRMVEFILPYLLADERKEKALMIYNYPAVDCCQSFVFNIE</sequence>
<name>A0A5Y2ZWK2_SALER</name>
<keyword evidence="1" id="KW-0175">Coiled coil</keyword>
<gene>
    <name evidence="2" type="ORF">FNG02_11530</name>
</gene>
<reference evidence="2" key="1">
    <citation type="submission" date="2019-07" db="EMBL/GenBank/DDBJ databases">
        <authorList>
            <consortium name="PulseNet: The National Subtyping Network for Foodborne Disease Surveillance"/>
            <person name="Tarr C.L."/>
            <person name="Trees E."/>
            <person name="Katz L.S."/>
            <person name="Carleton-Romer H.A."/>
            <person name="Stroika S."/>
            <person name="Kucerova Z."/>
            <person name="Roache K.F."/>
            <person name="Sabol A.L."/>
            <person name="Besser J."/>
            <person name="Gerner-Smidt P."/>
        </authorList>
    </citation>
    <scope>NUCLEOTIDE SEQUENCE</scope>
    <source>
        <strain evidence="2">PNUSAS081329</strain>
    </source>
</reference>
<dbReference type="AlphaFoldDB" id="A0A5Y2ZWK2"/>
<evidence type="ECO:0000256" key="1">
    <source>
        <dbReference type="SAM" id="Coils"/>
    </source>
</evidence>